<feature type="compositionally biased region" description="Polar residues" evidence="1">
    <location>
        <begin position="16"/>
        <end position="34"/>
    </location>
</feature>
<reference evidence="2 3" key="1">
    <citation type="submission" date="2019-06" db="EMBL/GenBank/DDBJ databases">
        <title>Sequencing the genomes of 1000 actinobacteria strains.</title>
        <authorList>
            <person name="Klenk H.-P."/>
        </authorList>
    </citation>
    <scope>NUCLEOTIDE SEQUENCE [LARGE SCALE GENOMIC DNA]</scope>
    <source>
        <strain evidence="2 3">DSM 45015</strain>
    </source>
</reference>
<organism evidence="2 3">
    <name type="scientific">Haloactinospora alba</name>
    <dbReference type="NCBI Taxonomy" id="405555"/>
    <lineage>
        <taxon>Bacteria</taxon>
        <taxon>Bacillati</taxon>
        <taxon>Actinomycetota</taxon>
        <taxon>Actinomycetes</taxon>
        <taxon>Streptosporangiales</taxon>
        <taxon>Nocardiopsidaceae</taxon>
        <taxon>Haloactinospora</taxon>
    </lineage>
</organism>
<comment type="caution">
    <text evidence="2">The sequence shown here is derived from an EMBL/GenBank/DDBJ whole genome shotgun (WGS) entry which is preliminary data.</text>
</comment>
<gene>
    <name evidence="2" type="ORF">FHX37_0293</name>
</gene>
<dbReference type="AlphaFoldDB" id="A0A543NF07"/>
<proteinExistence type="predicted"/>
<sequence length="86" mass="9335">MQRTARPGRPDRSDPASRSTPTPISGRTGSTRWPTLSAPPGPHSWLASPSQRPRKRSLSVCRKCASAARSRRAAVSCHGSALRFRV</sequence>
<protein>
    <submittedName>
        <fullName evidence="2">Uncharacterized protein</fullName>
    </submittedName>
</protein>
<accession>A0A543NF07</accession>
<feature type="region of interest" description="Disordered" evidence="1">
    <location>
        <begin position="1"/>
        <end position="57"/>
    </location>
</feature>
<dbReference type="EMBL" id="VFQC01000001">
    <property type="protein sequence ID" value="TQN30415.1"/>
    <property type="molecule type" value="Genomic_DNA"/>
</dbReference>
<evidence type="ECO:0000313" key="3">
    <source>
        <dbReference type="Proteomes" id="UP000317422"/>
    </source>
</evidence>
<dbReference type="Proteomes" id="UP000317422">
    <property type="component" value="Unassembled WGS sequence"/>
</dbReference>
<name>A0A543NF07_9ACTN</name>
<keyword evidence="3" id="KW-1185">Reference proteome</keyword>
<evidence type="ECO:0000313" key="2">
    <source>
        <dbReference type="EMBL" id="TQN30415.1"/>
    </source>
</evidence>
<evidence type="ECO:0000256" key="1">
    <source>
        <dbReference type="SAM" id="MobiDB-lite"/>
    </source>
</evidence>